<accession>A0A7C2W6A1</accession>
<reference evidence="1" key="1">
    <citation type="journal article" date="2020" name="mSystems">
        <title>Genome- and Community-Level Interaction Insights into Carbon Utilization and Element Cycling Functions of Hydrothermarchaeota in Hydrothermal Sediment.</title>
        <authorList>
            <person name="Zhou Z."/>
            <person name="Liu Y."/>
            <person name="Xu W."/>
            <person name="Pan J."/>
            <person name="Luo Z.H."/>
            <person name="Li M."/>
        </authorList>
    </citation>
    <scope>NUCLEOTIDE SEQUENCE [LARGE SCALE GENOMIC DNA]</scope>
    <source>
        <strain evidence="1">SpSt-192</strain>
    </source>
</reference>
<dbReference type="InterPro" id="IPR022385">
    <property type="entry name" value="Rhs_assc_core"/>
</dbReference>
<dbReference type="PANTHER" id="PTHR32305">
    <property type="match status" value="1"/>
</dbReference>
<gene>
    <name evidence="1" type="ORF">ENP13_02225</name>
</gene>
<dbReference type="EMBL" id="DSID01000175">
    <property type="protein sequence ID" value="HEX70047.1"/>
    <property type="molecule type" value="Genomic_DNA"/>
</dbReference>
<dbReference type="PANTHER" id="PTHR32305:SF15">
    <property type="entry name" value="PROTEIN RHSA-RELATED"/>
    <property type="match status" value="1"/>
</dbReference>
<dbReference type="InterPro" id="IPR050708">
    <property type="entry name" value="T6SS_VgrG/RHS"/>
</dbReference>
<proteinExistence type="predicted"/>
<sequence length="271" mass="30195">MGKAWACAICCPFPRQTSRAPVAANRGTGLAGELDETGLYYLGARYYLPRIGRFLSEDPAGLAAGLNLYVFAHNGPVGARDPFGLDPSFPPPTHDPWGRPLPPGTTITWHPADQWHPDHYDVDIRIGGGTRNYRYDPITGKWDEKLGSIGRRQRRLLEQRPRAFRSAWDRNTGNVQQRWPVRPDYRDVVRQVGARPGVREVGRPWPRPGGSGGGAGGMATIGFGAGVLADGLRVIIPYRRRIEEYLDEDGNWEYWEGIDQGGSKTNLDAWY</sequence>
<evidence type="ECO:0000313" key="1">
    <source>
        <dbReference type="EMBL" id="HEX70047.1"/>
    </source>
</evidence>
<organism evidence="1">
    <name type="scientific">Thermorudis sp</name>
    <dbReference type="NCBI Taxonomy" id="1969470"/>
    <lineage>
        <taxon>Bacteria</taxon>
        <taxon>Pseudomonadati</taxon>
        <taxon>Thermomicrobiota</taxon>
        <taxon>Thermomicrobia</taxon>
        <taxon>Thermomicrobia incertae sedis</taxon>
        <taxon>Thermorudis</taxon>
    </lineage>
</organism>
<name>A0A7C2W6A1_9BACT</name>
<dbReference type="AlphaFoldDB" id="A0A7C2W6A1"/>
<comment type="caution">
    <text evidence="1">The sequence shown here is derived from an EMBL/GenBank/DDBJ whole genome shotgun (WGS) entry which is preliminary data.</text>
</comment>
<dbReference type="NCBIfam" id="TIGR03696">
    <property type="entry name" value="Rhs_assc_core"/>
    <property type="match status" value="1"/>
</dbReference>
<protein>
    <submittedName>
        <fullName evidence="1">RHS repeat-associated core domain-containing protein</fullName>
    </submittedName>
</protein>
<dbReference type="Gene3D" id="2.180.10.10">
    <property type="entry name" value="RHS repeat-associated core"/>
    <property type="match status" value="1"/>
</dbReference>